<dbReference type="GO" id="GO:0006260">
    <property type="term" value="P:DNA replication"/>
    <property type="evidence" value="ECO:0007669"/>
    <property type="project" value="UniProtKB-UniRule"/>
</dbReference>
<dbReference type="OrthoDB" id="346673at2759"/>
<dbReference type="AlphaFoldDB" id="A0A1E3NXZ9"/>
<dbReference type="GO" id="GO:0003688">
    <property type="term" value="F:DNA replication origin binding"/>
    <property type="evidence" value="ECO:0007669"/>
    <property type="project" value="UniProtKB-UniRule"/>
</dbReference>
<dbReference type="InterPro" id="IPR007220">
    <property type="entry name" value="ORC2"/>
</dbReference>
<evidence type="ECO:0000259" key="6">
    <source>
        <dbReference type="Pfam" id="PF04084"/>
    </source>
</evidence>
<keyword evidence="4 5" id="KW-0539">Nucleus</keyword>
<keyword evidence="9" id="KW-1185">Reference proteome</keyword>
<evidence type="ECO:0000256" key="1">
    <source>
        <dbReference type="ARBA" id="ARBA00004123"/>
    </source>
</evidence>
<comment type="function">
    <text evidence="5">Component of the origin recognition complex (ORC) that binds origins of replication. DNA-binding is ATP-dependent. ORC is required to assemble the pre-replication complex necessary to initiate DNA replication.</text>
</comment>
<dbReference type="InterPro" id="IPR056772">
    <property type="entry name" value="RecA-like_ORC2"/>
</dbReference>
<feature type="domain" description="Origin recognition complex subunit 2 RecA-like" evidence="6">
    <location>
        <begin position="52"/>
        <end position="217"/>
    </location>
</feature>
<accession>A0A1E3NXZ9</accession>
<evidence type="ECO:0000313" key="8">
    <source>
        <dbReference type="EMBL" id="ODQ57880.1"/>
    </source>
</evidence>
<sequence length="360" mass="41418">DKALFLDGPEGYFDQHRTRVKTSNNSMVQAPPLEYDELNSFVLLSGFLHNKEKQKLINTYKEMYTQWYFELSEGFSLVFFGIGSKRKLLLDYAEEYLTKMVDAPTIVVNGYNPATVFKEVLMTIVSTLNLKKVPKRLGDLVDHIVEYFQKKDHSIAKLILLIHNIDGPGLRDEKTQVYLSKLASIKQFYVLVSVDHINAPLLWDSVSLNNFNFLWHNTTTFADYLTETSFQDLLTLGQTQKSAGSKGAKYVLSSLTTNSRSLYRVLVSNQLQNMEDDLSSKKVQNDNQLKGTIKHALEYKKFYTLCAEEFISSNEINFRTMLMEFVEHKMAVLTKDQSGTEMVFIPFSLEELQKLLEDEL</sequence>
<dbReference type="PANTHER" id="PTHR14052:SF0">
    <property type="entry name" value="ORIGIN RECOGNITION COMPLEX SUBUNIT 2"/>
    <property type="match status" value="1"/>
</dbReference>
<organism evidence="8 9">
    <name type="scientific">Wickerhamomyces anomalus (strain ATCC 58044 / CBS 1984 / NCYC 433 / NRRL Y-366-8)</name>
    <name type="common">Yeast</name>
    <name type="synonym">Hansenula anomala</name>
    <dbReference type="NCBI Taxonomy" id="683960"/>
    <lineage>
        <taxon>Eukaryota</taxon>
        <taxon>Fungi</taxon>
        <taxon>Dikarya</taxon>
        <taxon>Ascomycota</taxon>
        <taxon>Saccharomycotina</taxon>
        <taxon>Saccharomycetes</taxon>
        <taxon>Phaffomycetales</taxon>
        <taxon>Wickerhamomycetaceae</taxon>
        <taxon>Wickerhamomyces</taxon>
    </lineage>
</organism>
<dbReference type="RefSeq" id="XP_019037087.1">
    <property type="nucleotide sequence ID" value="XM_019180839.1"/>
</dbReference>
<evidence type="ECO:0000259" key="7">
    <source>
        <dbReference type="Pfam" id="PF24882"/>
    </source>
</evidence>
<comment type="subunit">
    <text evidence="5">Component of the origin recognition complex (ORC).</text>
</comment>
<evidence type="ECO:0000256" key="4">
    <source>
        <dbReference type="ARBA" id="ARBA00023242"/>
    </source>
</evidence>
<feature type="domain" description="Origin recognition complex subunit 2 winged-helix" evidence="7">
    <location>
        <begin position="290"/>
        <end position="351"/>
    </location>
</feature>
<dbReference type="PANTHER" id="PTHR14052">
    <property type="entry name" value="ORIGIN RECOGNITION COMPLEX SUBUNIT 2"/>
    <property type="match status" value="1"/>
</dbReference>
<evidence type="ECO:0000256" key="2">
    <source>
        <dbReference type="ARBA" id="ARBA00007421"/>
    </source>
</evidence>
<evidence type="ECO:0000256" key="3">
    <source>
        <dbReference type="ARBA" id="ARBA00022705"/>
    </source>
</evidence>
<dbReference type="GO" id="GO:0005664">
    <property type="term" value="C:nuclear origin of replication recognition complex"/>
    <property type="evidence" value="ECO:0007669"/>
    <property type="project" value="UniProtKB-UniRule"/>
</dbReference>
<proteinExistence type="inferred from homology"/>
<feature type="non-terminal residue" evidence="8">
    <location>
        <position position="1"/>
    </location>
</feature>
<dbReference type="GeneID" id="30198085"/>
<dbReference type="InterPro" id="IPR056773">
    <property type="entry name" value="WHD_ORC2"/>
</dbReference>
<dbReference type="Pfam" id="PF04084">
    <property type="entry name" value="RecA-like_ORC2"/>
    <property type="match status" value="1"/>
</dbReference>
<reference evidence="8 9" key="1">
    <citation type="journal article" date="2016" name="Proc. Natl. Acad. Sci. U.S.A.">
        <title>Comparative genomics of biotechnologically important yeasts.</title>
        <authorList>
            <person name="Riley R."/>
            <person name="Haridas S."/>
            <person name="Wolfe K.H."/>
            <person name="Lopes M.R."/>
            <person name="Hittinger C.T."/>
            <person name="Goeker M."/>
            <person name="Salamov A.A."/>
            <person name="Wisecaver J.H."/>
            <person name="Long T.M."/>
            <person name="Calvey C.H."/>
            <person name="Aerts A.L."/>
            <person name="Barry K.W."/>
            <person name="Choi C."/>
            <person name="Clum A."/>
            <person name="Coughlan A.Y."/>
            <person name="Deshpande S."/>
            <person name="Douglass A.P."/>
            <person name="Hanson S.J."/>
            <person name="Klenk H.-P."/>
            <person name="LaButti K.M."/>
            <person name="Lapidus A."/>
            <person name="Lindquist E.A."/>
            <person name="Lipzen A.M."/>
            <person name="Meier-Kolthoff J.P."/>
            <person name="Ohm R.A."/>
            <person name="Otillar R.P."/>
            <person name="Pangilinan J.L."/>
            <person name="Peng Y."/>
            <person name="Rokas A."/>
            <person name="Rosa C.A."/>
            <person name="Scheuner C."/>
            <person name="Sibirny A.A."/>
            <person name="Slot J.C."/>
            <person name="Stielow J.B."/>
            <person name="Sun H."/>
            <person name="Kurtzman C.P."/>
            <person name="Blackwell M."/>
            <person name="Grigoriev I.V."/>
            <person name="Jeffries T.W."/>
        </authorList>
    </citation>
    <scope>NUCLEOTIDE SEQUENCE [LARGE SCALE GENOMIC DNA]</scope>
    <source>
        <strain evidence="9">ATCC 58044 / CBS 1984 / NCYC 433 / NRRL Y-366-8</strain>
    </source>
</reference>
<dbReference type="Pfam" id="PF24882">
    <property type="entry name" value="WHD_ORC2"/>
    <property type="match status" value="1"/>
</dbReference>
<name>A0A1E3NXZ9_WICAA</name>
<feature type="non-terminal residue" evidence="8">
    <location>
        <position position="360"/>
    </location>
</feature>
<gene>
    <name evidence="8" type="ORF">WICANDRAFT_19732</name>
</gene>
<evidence type="ECO:0000313" key="9">
    <source>
        <dbReference type="Proteomes" id="UP000094112"/>
    </source>
</evidence>
<dbReference type="Proteomes" id="UP000094112">
    <property type="component" value="Unassembled WGS sequence"/>
</dbReference>
<comment type="subcellular location">
    <subcellularLocation>
        <location evidence="1 5">Nucleus</location>
    </subcellularLocation>
</comment>
<comment type="similarity">
    <text evidence="2 5">Belongs to the ORC2 family.</text>
</comment>
<dbReference type="STRING" id="683960.A0A1E3NXZ9"/>
<evidence type="ECO:0000256" key="5">
    <source>
        <dbReference type="RuleBase" id="RU368084"/>
    </source>
</evidence>
<dbReference type="EMBL" id="KV454212">
    <property type="protein sequence ID" value="ODQ57880.1"/>
    <property type="molecule type" value="Genomic_DNA"/>
</dbReference>
<protein>
    <recommendedName>
        <fullName evidence="5">Origin recognition complex subunit 2</fullName>
    </recommendedName>
</protein>
<keyword evidence="3 5" id="KW-0235">DNA replication</keyword>